<keyword evidence="1" id="KW-0175">Coiled coil</keyword>
<evidence type="ECO:0000313" key="3">
    <source>
        <dbReference type="EMBL" id="UOF01041.1"/>
    </source>
</evidence>
<protein>
    <submittedName>
        <fullName evidence="3">Tail fiber domain-containing protein</fullName>
    </submittedName>
</protein>
<feature type="coiled-coil region" evidence="1">
    <location>
        <begin position="766"/>
        <end position="793"/>
    </location>
</feature>
<proteinExistence type="predicted"/>
<dbReference type="InterPro" id="IPR036388">
    <property type="entry name" value="WH-like_DNA-bd_sf"/>
</dbReference>
<feature type="domain" description="Peptidase S74" evidence="2">
    <location>
        <begin position="681"/>
        <end position="773"/>
    </location>
</feature>
<organism evidence="3 4">
    <name type="scientific">Bdellovibrio reynosensis</name>
    <dbReference type="NCBI Taxonomy" id="2835041"/>
    <lineage>
        <taxon>Bacteria</taxon>
        <taxon>Pseudomonadati</taxon>
        <taxon>Bdellovibrionota</taxon>
        <taxon>Bdellovibrionia</taxon>
        <taxon>Bdellovibrionales</taxon>
        <taxon>Pseudobdellovibrionaceae</taxon>
        <taxon>Bdellovibrio</taxon>
    </lineage>
</organism>
<dbReference type="RefSeq" id="WP_243537280.1">
    <property type="nucleotide sequence ID" value="NZ_CP093442.1"/>
</dbReference>
<name>A0ABY4C7T2_9BACT</name>
<dbReference type="Gene3D" id="1.10.10.10">
    <property type="entry name" value="Winged helix-like DNA-binding domain superfamily/Winged helix DNA-binding domain"/>
    <property type="match status" value="1"/>
</dbReference>
<keyword evidence="4" id="KW-1185">Reference proteome</keyword>
<dbReference type="PROSITE" id="PS51688">
    <property type="entry name" value="ICA"/>
    <property type="match status" value="1"/>
</dbReference>
<evidence type="ECO:0000259" key="2">
    <source>
        <dbReference type="PROSITE" id="PS51688"/>
    </source>
</evidence>
<evidence type="ECO:0000313" key="4">
    <source>
        <dbReference type="Proteomes" id="UP000830116"/>
    </source>
</evidence>
<dbReference type="Pfam" id="PF13884">
    <property type="entry name" value="Peptidase_S74"/>
    <property type="match status" value="1"/>
</dbReference>
<dbReference type="Proteomes" id="UP000830116">
    <property type="component" value="Chromosome"/>
</dbReference>
<dbReference type="InterPro" id="IPR030392">
    <property type="entry name" value="S74_ICA"/>
</dbReference>
<evidence type="ECO:0000256" key="1">
    <source>
        <dbReference type="SAM" id="Coils"/>
    </source>
</evidence>
<sequence length="812" mass="85804">MCRAGLVGIVFVLFLSIAGASPSFLTYQGRILKSDGTPLEYASTQFRFSIKDATGKIIYEELSATVDLTGSNGIFDVSIGSGTVQYPIAADTTALYAGGFKLADAFNNSRSFYCKGQASATCYQPTSGEKRFLKVQFFDGNSWNTISPDMEIRSVPFAAYSSTSEKLGSYSPADFFLKNGMAACNANDFITYDGTNLSCATPAGGGGAVTGVNAPLAISSGTLSIPAATNAQNGYLTSTDWTTFNNKQSTALSSANIYVGNSSNVATARAVSGDLSVTDLGAFKVLKIQGQAVNSATPSSGHVLKFSTEWTPGYFNIADLKTSSGAQQFTGSACAANTTLVYTSITDTYACASVAISDSQVTNSVSRTANTFLAAPNGSNGAASYRTIASADISPVAFINGGQTDFGATAKLGNNTANGVLYLRANNQDSALLEGDGDFFVRGDMFADGGEFILRNSAGTFGMADFYTYFSSGGSSTQGSEDTAIGFSSKRNGAWKDLLYLNPYNGLAIFELDLFVSRTNRPYPAFFSNYNQAGDSSNQGTYVNINHYRGTYTSGGATLSMATYGGTDTAKTVVGGNNPIGTISFNTANSSGNNYEGAKAMGWTDASFDGNANKGVGFRIVGSSTAGTQFTIIDAKADGSTTFGNTNATYMSGTATVARFYNSGAQSCTVVPNNGGFACSSDGRLKRNIAAISGPEALGVIEKLNAKTYEWINGDGSRHTGYIAQEVEKILPEAVHEDEQTQYKQVGYFSFIPLITESIKEIWKSLKHQNAEVAIMKKEIAALKKQNQDLTDKQRTLTEYLCKQDRSAPFCQ</sequence>
<accession>A0ABY4C7T2</accession>
<reference evidence="3" key="1">
    <citation type="submission" date="2022-03" db="EMBL/GenBank/DDBJ databases">
        <title>Genome Identification and Characterization of new species Bdellovibrio reynosense LBG001 sp. nov. from a Mexico soil sample.</title>
        <authorList>
            <person name="Camilli A."/>
            <person name="Ajao Y."/>
            <person name="Guo X."/>
        </authorList>
    </citation>
    <scope>NUCLEOTIDE SEQUENCE</scope>
    <source>
        <strain evidence="3">LBG001</strain>
    </source>
</reference>
<dbReference type="EMBL" id="CP093442">
    <property type="protein sequence ID" value="UOF01041.1"/>
    <property type="molecule type" value="Genomic_DNA"/>
</dbReference>
<gene>
    <name evidence="3" type="ORF">MNR06_15175</name>
</gene>